<feature type="chain" id="PRO_5004579402" evidence="1">
    <location>
        <begin position="21"/>
        <end position="103"/>
    </location>
</feature>
<dbReference type="EMBL" id="JH431264">
    <property type="status" value="NOT_ANNOTATED_CDS"/>
    <property type="molecule type" value="Genomic_DNA"/>
</dbReference>
<evidence type="ECO:0000313" key="3">
    <source>
        <dbReference type="Proteomes" id="UP000014500"/>
    </source>
</evidence>
<reference evidence="3" key="1">
    <citation type="submission" date="2011-05" db="EMBL/GenBank/DDBJ databases">
        <authorList>
            <person name="Richards S.R."/>
            <person name="Qu J."/>
            <person name="Jiang H."/>
            <person name="Jhangiani S.N."/>
            <person name="Agravi P."/>
            <person name="Goodspeed R."/>
            <person name="Gross S."/>
            <person name="Mandapat C."/>
            <person name="Jackson L."/>
            <person name="Mathew T."/>
            <person name="Pu L."/>
            <person name="Thornton R."/>
            <person name="Saada N."/>
            <person name="Wilczek-Boney K.B."/>
            <person name="Lee S."/>
            <person name="Kovar C."/>
            <person name="Wu Y."/>
            <person name="Scherer S.E."/>
            <person name="Worley K.C."/>
            <person name="Muzny D.M."/>
            <person name="Gibbs R."/>
        </authorList>
    </citation>
    <scope>NUCLEOTIDE SEQUENCE</scope>
    <source>
        <strain evidence="3">Brora</strain>
    </source>
</reference>
<feature type="signal peptide" evidence="1">
    <location>
        <begin position="1"/>
        <end position="20"/>
    </location>
</feature>
<organism evidence="2 3">
    <name type="scientific">Strigamia maritima</name>
    <name type="common">European centipede</name>
    <name type="synonym">Geophilus maritimus</name>
    <dbReference type="NCBI Taxonomy" id="126957"/>
    <lineage>
        <taxon>Eukaryota</taxon>
        <taxon>Metazoa</taxon>
        <taxon>Ecdysozoa</taxon>
        <taxon>Arthropoda</taxon>
        <taxon>Myriapoda</taxon>
        <taxon>Chilopoda</taxon>
        <taxon>Pleurostigmophora</taxon>
        <taxon>Geophilomorpha</taxon>
        <taxon>Linotaeniidae</taxon>
        <taxon>Strigamia</taxon>
    </lineage>
</organism>
<keyword evidence="3" id="KW-1185">Reference proteome</keyword>
<evidence type="ECO:0000313" key="2">
    <source>
        <dbReference type="EnsemblMetazoa" id="SMAR002965-PA"/>
    </source>
</evidence>
<dbReference type="HOGENOM" id="CLU_2267089_0_0_1"/>
<accession>T1IPL2</accession>
<keyword evidence="1" id="KW-0732">Signal</keyword>
<sequence length="103" mass="12213">MYSLILVFCVCMLTLPYVSCQIEMNSLKNMAKTFHLSSSDSNYFQHPVKRSTMLLDRLVTALQKAFKQETQEVTGMELQRRRPNGRVYWRCYFNAVSCFRRKK</sequence>
<name>T1IPL2_STRMM</name>
<reference evidence="2" key="2">
    <citation type="submission" date="2015-02" db="UniProtKB">
        <authorList>
            <consortium name="EnsemblMetazoa"/>
        </authorList>
    </citation>
    <scope>IDENTIFICATION</scope>
</reference>
<proteinExistence type="predicted"/>
<evidence type="ECO:0000256" key="1">
    <source>
        <dbReference type="SAM" id="SignalP"/>
    </source>
</evidence>
<protein>
    <submittedName>
        <fullName evidence="2">Uncharacterized protein</fullName>
    </submittedName>
</protein>
<dbReference type="PhylomeDB" id="T1IPL2"/>
<dbReference type="Proteomes" id="UP000014500">
    <property type="component" value="Unassembled WGS sequence"/>
</dbReference>
<dbReference type="EnsemblMetazoa" id="SMAR002965-RA">
    <property type="protein sequence ID" value="SMAR002965-PA"/>
    <property type="gene ID" value="SMAR002965"/>
</dbReference>
<dbReference type="AlphaFoldDB" id="T1IPL2"/>